<dbReference type="SUPFAM" id="SSF46689">
    <property type="entry name" value="Homeodomain-like"/>
    <property type="match status" value="1"/>
</dbReference>
<sequence length="182" mass="20218">MRAGVAALTEKGFSATGIDEILRSVNVPKGSFYHYFGSKEEFGLELIDRYAAYFARKLNWFFTDKSKSPLQRFHDFVADAEAGMKRYSFRRGCLVGNLGQEMAVLPESHCIRLREVFADWEARTARCLKEAQAAGEIAEGADCSKLAAFFWIGWEGAVLRAKLEGGPEALHIFADGFFAGLG</sequence>
<evidence type="ECO:0000256" key="3">
    <source>
        <dbReference type="ARBA" id="ARBA00023163"/>
    </source>
</evidence>
<feature type="domain" description="HTH tetR-type" evidence="5">
    <location>
        <begin position="1"/>
        <end position="54"/>
    </location>
</feature>
<name>A0A1I7EPF1_9BURK</name>
<evidence type="ECO:0000256" key="4">
    <source>
        <dbReference type="PROSITE-ProRule" id="PRU00335"/>
    </source>
</evidence>
<dbReference type="Pfam" id="PF00440">
    <property type="entry name" value="TetR_N"/>
    <property type="match status" value="1"/>
</dbReference>
<evidence type="ECO:0000313" key="7">
    <source>
        <dbReference type="Proteomes" id="UP000198844"/>
    </source>
</evidence>
<evidence type="ECO:0000313" key="6">
    <source>
        <dbReference type="EMBL" id="SFU25775.1"/>
    </source>
</evidence>
<dbReference type="PROSITE" id="PS50977">
    <property type="entry name" value="HTH_TETR_2"/>
    <property type="match status" value="1"/>
</dbReference>
<dbReference type="InterPro" id="IPR011075">
    <property type="entry name" value="TetR_C"/>
</dbReference>
<reference evidence="6 7" key="1">
    <citation type="submission" date="2016-10" db="EMBL/GenBank/DDBJ databases">
        <authorList>
            <person name="de Groot N.N."/>
        </authorList>
    </citation>
    <scope>NUCLEOTIDE SEQUENCE [LARGE SCALE GENOMIC DNA]</scope>
    <source>
        <strain evidence="6 7">LMG 27731</strain>
    </source>
</reference>
<proteinExistence type="predicted"/>
<dbReference type="Proteomes" id="UP000198844">
    <property type="component" value="Unassembled WGS sequence"/>
</dbReference>
<dbReference type="PANTHER" id="PTHR47506:SF6">
    <property type="entry name" value="HTH-TYPE TRANSCRIPTIONAL REPRESSOR NEMR"/>
    <property type="match status" value="1"/>
</dbReference>
<dbReference type="SUPFAM" id="SSF48498">
    <property type="entry name" value="Tetracyclin repressor-like, C-terminal domain"/>
    <property type="match status" value="1"/>
</dbReference>
<dbReference type="GO" id="GO:0003677">
    <property type="term" value="F:DNA binding"/>
    <property type="evidence" value="ECO:0007669"/>
    <property type="project" value="UniProtKB-UniRule"/>
</dbReference>
<accession>A0A1I7EPF1</accession>
<dbReference type="Pfam" id="PF16925">
    <property type="entry name" value="TetR_C_13"/>
    <property type="match status" value="1"/>
</dbReference>
<dbReference type="Gene3D" id="1.10.357.10">
    <property type="entry name" value="Tetracycline Repressor, domain 2"/>
    <property type="match status" value="1"/>
</dbReference>
<keyword evidence="2 4" id="KW-0238">DNA-binding</keyword>
<feature type="DNA-binding region" description="H-T-H motif" evidence="4">
    <location>
        <begin position="17"/>
        <end position="36"/>
    </location>
</feature>
<keyword evidence="3" id="KW-0804">Transcription</keyword>
<keyword evidence="1" id="KW-0805">Transcription regulation</keyword>
<dbReference type="PANTHER" id="PTHR47506">
    <property type="entry name" value="TRANSCRIPTIONAL REGULATORY PROTEIN"/>
    <property type="match status" value="1"/>
</dbReference>
<organism evidence="6 7">
    <name type="scientific">Paraburkholderia aspalathi</name>
    <dbReference type="NCBI Taxonomy" id="1324617"/>
    <lineage>
        <taxon>Bacteria</taxon>
        <taxon>Pseudomonadati</taxon>
        <taxon>Pseudomonadota</taxon>
        <taxon>Betaproteobacteria</taxon>
        <taxon>Burkholderiales</taxon>
        <taxon>Burkholderiaceae</taxon>
        <taxon>Paraburkholderia</taxon>
    </lineage>
</organism>
<dbReference type="InterPro" id="IPR009057">
    <property type="entry name" value="Homeodomain-like_sf"/>
</dbReference>
<evidence type="ECO:0000259" key="5">
    <source>
        <dbReference type="PROSITE" id="PS50977"/>
    </source>
</evidence>
<dbReference type="AlphaFoldDB" id="A0A1I7EPF1"/>
<dbReference type="InterPro" id="IPR036271">
    <property type="entry name" value="Tet_transcr_reg_TetR-rel_C_sf"/>
</dbReference>
<dbReference type="EMBL" id="FPBH01000041">
    <property type="protein sequence ID" value="SFU25775.1"/>
    <property type="molecule type" value="Genomic_DNA"/>
</dbReference>
<gene>
    <name evidence="6" type="ORF">SAMN05192563_104128</name>
</gene>
<evidence type="ECO:0000256" key="2">
    <source>
        <dbReference type="ARBA" id="ARBA00023125"/>
    </source>
</evidence>
<evidence type="ECO:0000256" key="1">
    <source>
        <dbReference type="ARBA" id="ARBA00023015"/>
    </source>
</evidence>
<protein>
    <submittedName>
        <fullName evidence="6">Transcriptional regulator, TetR family</fullName>
    </submittedName>
</protein>
<dbReference type="InterPro" id="IPR001647">
    <property type="entry name" value="HTH_TetR"/>
</dbReference>